<proteinExistence type="predicted"/>
<keyword evidence="2" id="KW-1185">Reference proteome</keyword>
<dbReference type="Proteomes" id="UP000631114">
    <property type="component" value="Unassembled WGS sequence"/>
</dbReference>
<comment type="caution">
    <text evidence="1">The sequence shown here is derived from an EMBL/GenBank/DDBJ whole genome shotgun (WGS) entry which is preliminary data.</text>
</comment>
<name>A0A835LBD8_9MAGN</name>
<protein>
    <submittedName>
        <fullName evidence="1">Uncharacterized protein</fullName>
    </submittedName>
</protein>
<accession>A0A835LBD8</accession>
<sequence length="73" mass="8009">MCCSVCCVGYQFDGGKSKKQSKISVLQSNDHAHLKLLVKELDGLCGTALGFIMSEAITNTWYCNDSRLLGKSY</sequence>
<evidence type="ECO:0000313" key="1">
    <source>
        <dbReference type="EMBL" id="KAF9588190.1"/>
    </source>
</evidence>
<evidence type="ECO:0000313" key="2">
    <source>
        <dbReference type="Proteomes" id="UP000631114"/>
    </source>
</evidence>
<dbReference type="EMBL" id="JADFTS010000009">
    <property type="protein sequence ID" value="KAF9588190.1"/>
    <property type="molecule type" value="Genomic_DNA"/>
</dbReference>
<organism evidence="1 2">
    <name type="scientific">Coptis chinensis</name>
    <dbReference type="NCBI Taxonomy" id="261450"/>
    <lineage>
        <taxon>Eukaryota</taxon>
        <taxon>Viridiplantae</taxon>
        <taxon>Streptophyta</taxon>
        <taxon>Embryophyta</taxon>
        <taxon>Tracheophyta</taxon>
        <taxon>Spermatophyta</taxon>
        <taxon>Magnoliopsida</taxon>
        <taxon>Ranunculales</taxon>
        <taxon>Ranunculaceae</taxon>
        <taxon>Coptidoideae</taxon>
        <taxon>Coptis</taxon>
    </lineage>
</organism>
<dbReference type="AlphaFoldDB" id="A0A835LBD8"/>
<reference evidence="1 2" key="1">
    <citation type="submission" date="2020-10" db="EMBL/GenBank/DDBJ databases">
        <title>The Coptis chinensis genome and diversification of protoberbering-type alkaloids.</title>
        <authorList>
            <person name="Wang B."/>
            <person name="Shu S."/>
            <person name="Song C."/>
            <person name="Liu Y."/>
        </authorList>
    </citation>
    <scope>NUCLEOTIDE SEQUENCE [LARGE SCALE GENOMIC DNA]</scope>
    <source>
        <strain evidence="1">HL-2020</strain>
        <tissue evidence="1">Leaf</tissue>
    </source>
</reference>
<gene>
    <name evidence="1" type="ORF">IFM89_008204</name>
</gene>